<evidence type="ECO:0000313" key="2">
    <source>
        <dbReference type="EMBL" id="TVY35178.1"/>
    </source>
</evidence>
<evidence type="ECO:0000313" key="3">
    <source>
        <dbReference type="Proteomes" id="UP000462212"/>
    </source>
</evidence>
<dbReference type="AlphaFoldDB" id="A0A8H8RIK9"/>
<gene>
    <name evidence="2" type="ORF">LSUB1_G006253</name>
</gene>
<feature type="transmembrane region" description="Helical" evidence="1">
    <location>
        <begin position="12"/>
        <end position="34"/>
    </location>
</feature>
<reference evidence="2 3" key="1">
    <citation type="submission" date="2018-05" db="EMBL/GenBank/DDBJ databases">
        <title>Genome sequencing and assembly of the regulated plant pathogen Lachnellula willkommii and related sister species for the development of diagnostic species identification markers.</title>
        <authorList>
            <person name="Giroux E."/>
            <person name="Bilodeau G."/>
        </authorList>
    </citation>
    <scope>NUCLEOTIDE SEQUENCE [LARGE SCALE GENOMIC DNA]</scope>
    <source>
        <strain evidence="2 3">CBS 197.66</strain>
    </source>
</reference>
<dbReference type="Proteomes" id="UP000462212">
    <property type="component" value="Unassembled WGS sequence"/>
</dbReference>
<keyword evidence="2" id="KW-0503">Monooxygenase</keyword>
<protein>
    <submittedName>
        <fullName evidence="2">Cyrochrome P450 monooxygenase</fullName>
    </submittedName>
</protein>
<keyword evidence="1" id="KW-0472">Membrane</keyword>
<dbReference type="GO" id="GO:0004497">
    <property type="term" value="F:monooxygenase activity"/>
    <property type="evidence" value="ECO:0007669"/>
    <property type="project" value="UniProtKB-KW"/>
</dbReference>
<keyword evidence="1" id="KW-0812">Transmembrane</keyword>
<sequence>MLFFDLLPQTTFIWVIVALVVVWCIQTAVYRLYFSPIAHFPGPRLAALTLWLHAQYGPIIRINPYKFHIETPEFYDKLYADSSKKRDTYKWHNKWATNDSSAWGLINHDIH</sequence>
<accession>A0A8H8RIK9</accession>
<name>A0A8H8RIK9_9HELO</name>
<keyword evidence="3" id="KW-1185">Reference proteome</keyword>
<keyword evidence="2" id="KW-0560">Oxidoreductase</keyword>
<organism evidence="2 3">
    <name type="scientific">Lachnellula subtilissima</name>
    <dbReference type="NCBI Taxonomy" id="602034"/>
    <lineage>
        <taxon>Eukaryota</taxon>
        <taxon>Fungi</taxon>
        <taxon>Dikarya</taxon>
        <taxon>Ascomycota</taxon>
        <taxon>Pezizomycotina</taxon>
        <taxon>Leotiomycetes</taxon>
        <taxon>Helotiales</taxon>
        <taxon>Lachnaceae</taxon>
        <taxon>Lachnellula</taxon>
    </lineage>
</organism>
<proteinExistence type="predicted"/>
<dbReference type="EMBL" id="QGMJ01000552">
    <property type="protein sequence ID" value="TVY35178.1"/>
    <property type="molecule type" value="Genomic_DNA"/>
</dbReference>
<dbReference type="OrthoDB" id="3945418at2759"/>
<evidence type="ECO:0000256" key="1">
    <source>
        <dbReference type="SAM" id="Phobius"/>
    </source>
</evidence>
<comment type="caution">
    <text evidence="2">The sequence shown here is derived from an EMBL/GenBank/DDBJ whole genome shotgun (WGS) entry which is preliminary data.</text>
</comment>
<keyword evidence="1" id="KW-1133">Transmembrane helix</keyword>